<sequence length="205" mass="22274">MSSHSPASSYQDRDSTLINISGTASPESKTNQLHCAETSPPSKADNNVQQCHHMPPTSAPLVFNRVSTANDRCRQTGRKKTAGQEEPGTSYFPSSANISSAQTPHPHTVATFASVLEQQSSWAAPKSTKQHEKIRPRRGGSCQNPTDKRKPSPTYSAVTTSQAQDPWTVFASESIHQHRQAQIKNIQSSFVNGNVQTNLGNSVVH</sequence>
<dbReference type="AlphaFoldDB" id="A0AAE0ISW9"/>
<feature type="compositionally biased region" description="Polar residues" evidence="1">
    <location>
        <begin position="91"/>
        <end position="104"/>
    </location>
</feature>
<protein>
    <submittedName>
        <fullName evidence="2">Uncharacterized protein</fullName>
    </submittedName>
</protein>
<comment type="caution">
    <text evidence="2">The sequence shown here is derived from an EMBL/GenBank/DDBJ whole genome shotgun (WGS) entry which is preliminary data.</text>
</comment>
<feature type="region of interest" description="Disordered" evidence="1">
    <location>
        <begin position="1"/>
        <end position="104"/>
    </location>
</feature>
<gene>
    <name evidence="2" type="ORF">B0H66DRAFT_68745</name>
</gene>
<name>A0AAE0ISW9_9PEZI</name>
<proteinExistence type="predicted"/>
<evidence type="ECO:0000313" key="3">
    <source>
        <dbReference type="Proteomes" id="UP001283341"/>
    </source>
</evidence>
<keyword evidence="3" id="KW-1185">Reference proteome</keyword>
<feature type="region of interest" description="Disordered" evidence="1">
    <location>
        <begin position="120"/>
        <end position="158"/>
    </location>
</feature>
<reference evidence="2" key="1">
    <citation type="journal article" date="2023" name="Mol. Phylogenet. Evol.">
        <title>Genome-scale phylogeny and comparative genomics of the fungal order Sordariales.</title>
        <authorList>
            <person name="Hensen N."/>
            <person name="Bonometti L."/>
            <person name="Westerberg I."/>
            <person name="Brannstrom I.O."/>
            <person name="Guillou S."/>
            <person name="Cros-Aarteil S."/>
            <person name="Calhoun S."/>
            <person name="Haridas S."/>
            <person name="Kuo A."/>
            <person name="Mondo S."/>
            <person name="Pangilinan J."/>
            <person name="Riley R."/>
            <person name="LaButti K."/>
            <person name="Andreopoulos B."/>
            <person name="Lipzen A."/>
            <person name="Chen C."/>
            <person name="Yan M."/>
            <person name="Daum C."/>
            <person name="Ng V."/>
            <person name="Clum A."/>
            <person name="Steindorff A."/>
            <person name="Ohm R.A."/>
            <person name="Martin F."/>
            <person name="Silar P."/>
            <person name="Natvig D.O."/>
            <person name="Lalanne C."/>
            <person name="Gautier V."/>
            <person name="Ament-Velasquez S.L."/>
            <person name="Kruys A."/>
            <person name="Hutchinson M.I."/>
            <person name="Powell A.J."/>
            <person name="Barry K."/>
            <person name="Miller A.N."/>
            <person name="Grigoriev I.V."/>
            <person name="Debuchy R."/>
            <person name="Gladieux P."/>
            <person name="Hiltunen Thoren M."/>
            <person name="Johannesson H."/>
        </authorList>
    </citation>
    <scope>NUCLEOTIDE SEQUENCE</scope>
    <source>
        <strain evidence="2">CBS 118394</strain>
    </source>
</reference>
<evidence type="ECO:0000313" key="2">
    <source>
        <dbReference type="EMBL" id="KAK3330592.1"/>
    </source>
</evidence>
<accession>A0AAE0ISW9</accession>
<evidence type="ECO:0000256" key="1">
    <source>
        <dbReference type="SAM" id="MobiDB-lite"/>
    </source>
</evidence>
<dbReference type="EMBL" id="JAUEDM010000001">
    <property type="protein sequence ID" value="KAK3330592.1"/>
    <property type="molecule type" value="Genomic_DNA"/>
</dbReference>
<organism evidence="2 3">
    <name type="scientific">Apodospora peruviana</name>
    <dbReference type="NCBI Taxonomy" id="516989"/>
    <lineage>
        <taxon>Eukaryota</taxon>
        <taxon>Fungi</taxon>
        <taxon>Dikarya</taxon>
        <taxon>Ascomycota</taxon>
        <taxon>Pezizomycotina</taxon>
        <taxon>Sordariomycetes</taxon>
        <taxon>Sordariomycetidae</taxon>
        <taxon>Sordariales</taxon>
        <taxon>Lasiosphaeriaceae</taxon>
        <taxon>Apodospora</taxon>
    </lineage>
</organism>
<feature type="compositionally biased region" description="Polar residues" evidence="1">
    <location>
        <begin position="1"/>
        <end position="50"/>
    </location>
</feature>
<dbReference type="Proteomes" id="UP001283341">
    <property type="component" value="Unassembled WGS sequence"/>
</dbReference>
<reference evidence="2" key="2">
    <citation type="submission" date="2023-06" db="EMBL/GenBank/DDBJ databases">
        <authorList>
            <consortium name="Lawrence Berkeley National Laboratory"/>
            <person name="Haridas S."/>
            <person name="Hensen N."/>
            <person name="Bonometti L."/>
            <person name="Westerberg I."/>
            <person name="Brannstrom I.O."/>
            <person name="Guillou S."/>
            <person name="Cros-Aarteil S."/>
            <person name="Calhoun S."/>
            <person name="Kuo A."/>
            <person name="Mondo S."/>
            <person name="Pangilinan J."/>
            <person name="Riley R."/>
            <person name="Labutti K."/>
            <person name="Andreopoulos B."/>
            <person name="Lipzen A."/>
            <person name="Chen C."/>
            <person name="Yanf M."/>
            <person name="Daum C."/>
            <person name="Ng V."/>
            <person name="Clum A."/>
            <person name="Steindorff A."/>
            <person name="Ohm R."/>
            <person name="Martin F."/>
            <person name="Silar P."/>
            <person name="Natvig D."/>
            <person name="Lalanne C."/>
            <person name="Gautier V."/>
            <person name="Ament-Velasquez S.L."/>
            <person name="Kruys A."/>
            <person name="Hutchinson M.I."/>
            <person name="Powell A.J."/>
            <person name="Barry K."/>
            <person name="Miller A.N."/>
            <person name="Grigoriev I.V."/>
            <person name="Debuchy R."/>
            <person name="Gladieux P."/>
            <person name="Thoren M.H."/>
            <person name="Johannesson H."/>
        </authorList>
    </citation>
    <scope>NUCLEOTIDE SEQUENCE</scope>
    <source>
        <strain evidence="2">CBS 118394</strain>
    </source>
</reference>